<name>A0ABV4TWQ9_9GAMM</name>
<evidence type="ECO:0000313" key="2">
    <source>
        <dbReference type="Proteomes" id="UP001575181"/>
    </source>
</evidence>
<dbReference type="Proteomes" id="UP001575181">
    <property type="component" value="Unassembled WGS sequence"/>
</dbReference>
<organism evidence="1 2">
    <name type="scientific">Thiohalorhabdus methylotrophus</name>
    <dbReference type="NCBI Taxonomy" id="3242694"/>
    <lineage>
        <taxon>Bacteria</taxon>
        <taxon>Pseudomonadati</taxon>
        <taxon>Pseudomonadota</taxon>
        <taxon>Gammaproteobacteria</taxon>
        <taxon>Thiohalorhabdales</taxon>
        <taxon>Thiohalorhabdaceae</taxon>
        <taxon>Thiohalorhabdus</taxon>
    </lineage>
</organism>
<comment type="caution">
    <text evidence="1">The sequence shown here is derived from an EMBL/GenBank/DDBJ whole genome shotgun (WGS) entry which is preliminary data.</text>
</comment>
<dbReference type="Pfam" id="PF12007">
    <property type="entry name" value="DUF3501"/>
    <property type="match status" value="1"/>
</dbReference>
<dbReference type="InterPro" id="IPR021890">
    <property type="entry name" value="DUF3501"/>
</dbReference>
<reference evidence="1 2" key="1">
    <citation type="submission" date="2024-08" db="EMBL/GenBank/DDBJ databases">
        <title>Whole-genome sequencing of halo(alkali)philic microorganisms from hypersaline lakes.</title>
        <authorList>
            <person name="Sorokin D.Y."/>
            <person name="Merkel A.Y."/>
            <person name="Messina E."/>
            <person name="Yakimov M."/>
        </authorList>
    </citation>
    <scope>NUCLEOTIDE SEQUENCE [LARGE SCALE GENOMIC DNA]</scope>
    <source>
        <strain evidence="1 2">Cl-TMA</strain>
    </source>
</reference>
<protein>
    <submittedName>
        <fullName evidence="1">DUF3501 family protein</fullName>
    </submittedName>
</protein>
<accession>A0ABV4TWQ9</accession>
<sequence length="193" mass="22669">MQAITQQELLSLEDYEKQRKEIQGRIQDHKAGRRLDLDGHITLFFEDRDTMWYQVQEMARAERLFKPEELQDELDVYNPLIPDGSNLKATLMIQYDDRAERQERLAELVGVEHQVWVRVDGHDKAYAHADEDLDRSTPDKTSTVHFMRFELAPEMVDAWKSGSPVHMGIDHEKRQIEVTVPELLHEKLANDFD</sequence>
<dbReference type="RefSeq" id="WP_373655304.1">
    <property type="nucleotide sequence ID" value="NZ_JBGUAW010000004.1"/>
</dbReference>
<keyword evidence="2" id="KW-1185">Reference proteome</keyword>
<proteinExistence type="predicted"/>
<gene>
    <name evidence="1" type="ORF">ACERLL_06725</name>
</gene>
<evidence type="ECO:0000313" key="1">
    <source>
        <dbReference type="EMBL" id="MFA9460520.1"/>
    </source>
</evidence>
<dbReference type="EMBL" id="JBGUAW010000004">
    <property type="protein sequence ID" value="MFA9460520.1"/>
    <property type="molecule type" value="Genomic_DNA"/>
</dbReference>